<proteinExistence type="predicted"/>
<dbReference type="EMBL" id="OZ034814">
    <property type="protein sequence ID" value="CAL1359880.1"/>
    <property type="molecule type" value="Genomic_DNA"/>
</dbReference>
<gene>
    <name evidence="1" type="ORF">LTRI10_LOCUS7346</name>
</gene>
<evidence type="ECO:0000313" key="2">
    <source>
        <dbReference type="Proteomes" id="UP001497516"/>
    </source>
</evidence>
<name>A0AAV2CU78_9ROSI</name>
<sequence length="118" mass="12947">MGLGALSSSRFFLPQRLALPAAPPLLLWPSGDCDRQGGDPGETKEETRSAARLLWRLAIVADPYRCSSSLLLSRPPARVSLPCCSRTRRSPPSLLFSPTQLQRLLESVIEMGISKTRD</sequence>
<dbReference type="AlphaFoldDB" id="A0AAV2CU78"/>
<accession>A0AAV2CU78</accession>
<organism evidence="1 2">
    <name type="scientific">Linum trigynum</name>
    <dbReference type="NCBI Taxonomy" id="586398"/>
    <lineage>
        <taxon>Eukaryota</taxon>
        <taxon>Viridiplantae</taxon>
        <taxon>Streptophyta</taxon>
        <taxon>Embryophyta</taxon>
        <taxon>Tracheophyta</taxon>
        <taxon>Spermatophyta</taxon>
        <taxon>Magnoliopsida</taxon>
        <taxon>eudicotyledons</taxon>
        <taxon>Gunneridae</taxon>
        <taxon>Pentapetalae</taxon>
        <taxon>rosids</taxon>
        <taxon>fabids</taxon>
        <taxon>Malpighiales</taxon>
        <taxon>Linaceae</taxon>
        <taxon>Linum</taxon>
    </lineage>
</organism>
<evidence type="ECO:0000313" key="1">
    <source>
        <dbReference type="EMBL" id="CAL1359880.1"/>
    </source>
</evidence>
<protein>
    <submittedName>
        <fullName evidence="1">Uncharacterized protein</fullName>
    </submittedName>
</protein>
<reference evidence="1 2" key="1">
    <citation type="submission" date="2024-04" db="EMBL/GenBank/DDBJ databases">
        <authorList>
            <person name="Fracassetti M."/>
        </authorList>
    </citation>
    <scope>NUCLEOTIDE SEQUENCE [LARGE SCALE GENOMIC DNA]</scope>
</reference>
<keyword evidence="2" id="KW-1185">Reference proteome</keyword>
<dbReference type="Proteomes" id="UP001497516">
    <property type="component" value="Chromosome 10"/>
</dbReference>